<dbReference type="EMBL" id="BAAAGS010000015">
    <property type="protein sequence ID" value="GAA0526664.1"/>
    <property type="molecule type" value="Genomic_DNA"/>
</dbReference>
<protein>
    <recommendedName>
        <fullName evidence="5">DUF308 domain-containing protein</fullName>
    </recommendedName>
</protein>
<dbReference type="RefSeq" id="WP_009943841.1">
    <property type="nucleotide sequence ID" value="NZ_BAAAGS010000015.1"/>
</dbReference>
<reference evidence="3 4" key="1">
    <citation type="journal article" date="2019" name="Int. J. Syst. Evol. Microbiol.">
        <title>The Global Catalogue of Microorganisms (GCM) 10K type strain sequencing project: providing services to taxonomists for standard genome sequencing and annotation.</title>
        <authorList>
            <consortium name="The Broad Institute Genomics Platform"/>
            <consortium name="The Broad Institute Genome Sequencing Center for Infectious Disease"/>
            <person name="Wu L."/>
            <person name="Ma J."/>
        </authorList>
    </citation>
    <scope>NUCLEOTIDE SEQUENCE [LARGE SCALE GENOMIC DNA]</scope>
    <source>
        <strain evidence="3 4">JCM 10303</strain>
    </source>
</reference>
<keyword evidence="2" id="KW-0812">Transmembrane</keyword>
<accession>A0ABN1CVW6</accession>
<evidence type="ECO:0000256" key="1">
    <source>
        <dbReference type="SAM" id="MobiDB-lite"/>
    </source>
</evidence>
<evidence type="ECO:0000256" key="2">
    <source>
        <dbReference type="SAM" id="Phobius"/>
    </source>
</evidence>
<keyword evidence="2" id="KW-0472">Membrane</keyword>
<evidence type="ECO:0008006" key="5">
    <source>
        <dbReference type="Google" id="ProtNLM"/>
    </source>
</evidence>
<sequence>MNTRHDRSDGPDDIDAAFAEIVAGLEREGGVVKWPDSGDDSGQAAEKATREEPASAPDDTSDDTAQGPRDWAPSAEPEDEGHYEPPEPPPLPTPRPSTLGGIVVIAIGLLLLLVPALAGIGSSSALPIGLIAVSAGIIWLLLRMRQGPPTSGDDGARL</sequence>
<feature type="transmembrane region" description="Helical" evidence="2">
    <location>
        <begin position="124"/>
        <end position="142"/>
    </location>
</feature>
<dbReference type="Proteomes" id="UP001500729">
    <property type="component" value="Unassembled WGS sequence"/>
</dbReference>
<proteinExistence type="predicted"/>
<feature type="transmembrane region" description="Helical" evidence="2">
    <location>
        <begin position="99"/>
        <end position="118"/>
    </location>
</feature>
<gene>
    <name evidence="3" type="ORF">GCM10009533_27500</name>
</gene>
<feature type="compositionally biased region" description="Pro residues" evidence="1">
    <location>
        <begin position="86"/>
        <end position="95"/>
    </location>
</feature>
<keyword evidence="2" id="KW-1133">Transmembrane helix</keyword>
<comment type="caution">
    <text evidence="3">The sequence shown here is derived from an EMBL/GenBank/DDBJ whole genome shotgun (WGS) entry which is preliminary data.</text>
</comment>
<evidence type="ECO:0000313" key="4">
    <source>
        <dbReference type="Proteomes" id="UP001500729"/>
    </source>
</evidence>
<evidence type="ECO:0000313" key="3">
    <source>
        <dbReference type="EMBL" id="GAA0526664.1"/>
    </source>
</evidence>
<keyword evidence="4" id="KW-1185">Reference proteome</keyword>
<organism evidence="3 4">
    <name type="scientific">Saccharopolyspora erythraea</name>
    <name type="common">Streptomyces erythraeus</name>
    <dbReference type="NCBI Taxonomy" id="1836"/>
    <lineage>
        <taxon>Bacteria</taxon>
        <taxon>Bacillati</taxon>
        <taxon>Actinomycetota</taxon>
        <taxon>Actinomycetes</taxon>
        <taxon>Pseudonocardiales</taxon>
        <taxon>Pseudonocardiaceae</taxon>
        <taxon>Saccharopolyspora</taxon>
    </lineage>
</organism>
<feature type="region of interest" description="Disordered" evidence="1">
    <location>
        <begin position="28"/>
        <end position="95"/>
    </location>
</feature>
<name>A0ABN1CVW6_SACER</name>